<reference evidence="1 2" key="1">
    <citation type="submission" date="2023-07" db="EMBL/GenBank/DDBJ databases">
        <title>Sorghum-associated microbial communities from plants grown in Nebraska, USA.</title>
        <authorList>
            <person name="Schachtman D."/>
        </authorList>
    </citation>
    <scope>NUCLEOTIDE SEQUENCE [LARGE SCALE GENOMIC DNA]</scope>
    <source>
        <strain evidence="1 2">4129</strain>
    </source>
</reference>
<comment type="caution">
    <text evidence="1">The sequence shown here is derived from an EMBL/GenBank/DDBJ whole genome shotgun (WGS) entry which is preliminary data.</text>
</comment>
<dbReference type="InterPro" id="IPR036583">
    <property type="entry name" value="23S_rRNA_IVS_sf"/>
</dbReference>
<dbReference type="Pfam" id="PF05635">
    <property type="entry name" value="23S_rRNA_IVP"/>
    <property type="match status" value="1"/>
</dbReference>
<evidence type="ECO:0000313" key="2">
    <source>
        <dbReference type="Proteomes" id="UP001269081"/>
    </source>
</evidence>
<gene>
    <name evidence="1" type="ORF">J2W48_002670</name>
</gene>
<dbReference type="CDD" id="cd16377">
    <property type="entry name" value="23S_rRNA_IVP_like"/>
    <property type="match status" value="1"/>
</dbReference>
<dbReference type="Proteomes" id="UP001269081">
    <property type="component" value="Unassembled WGS sequence"/>
</dbReference>
<protein>
    <submittedName>
        <fullName evidence="1">Four helix bundle protein</fullName>
    </submittedName>
</protein>
<dbReference type="InterPro" id="IPR012657">
    <property type="entry name" value="23S_rRNA-intervening_sequence"/>
</dbReference>
<dbReference type="EMBL" id="JAVDWQ010000008">
    <property type="protein sequence ID" value="MDR7210720.1"/>
    <property type="molecule type" value="Genomic_DNA"/>
</dbReference>
<evidence type="ECO:0000313" key="1">
    <source>
        <dbReference type="EMBL" id="MDR7210720.1"/>
    </source>
</evidence>
<dbReference type="NCBIfam" id="TIGR02436">
    <property type="entry name" value="four helix bundle protein"/>
    <property type="match status" value="1"/>
</dbReference>
<dbReference type="SUPFAM" id="SSF158446">
    <property type="entry name" value="IVS-encoded protein-like"/>
    <property type="match status" value="1"/>
</dbReference>
<dbReference type="Gene3D" id="1.20.1440.60">
    <property type="entry name" value="23S rRNA-intervening sequence"/>
    <property type="match status" value="1"/>
</dbReference>
<dbReference type="PANTHER" id="PTHR38471:SF2">
    <property type="entry name" value="FOUR HELIX BUNDLE PROTEIN"/>
    <property type="match status" value="1"/>
</dbReference>
<name>A0ABU1Y913_9FLAO</name>
<sequence>MEIFEISKSFPKEEKYSLTDQIRRSSRSVAANIAESYRKRRYVNHFISKLTNSDAENSETNVWLEFSLQCNYIKKDTFDILNSKNIEIGKLINYMINNPNKFGCNIVPKKLKTETATEN</sequence>
<dbReference type="PANTHER" id="PTHR38471">
    <property type="entry name" value="FOUR HELIX BUNDLE PROTEIN"/>
    <property type="match status" value="1"/>
</dbReference>
<organism evidence="1 2">
    <name type="scientific">Flavobacterium piscis</name>
    <dbReference type="NCBI Taxonomy" id="1114874"/>
    <lineage>
        <taxon>Bacteria</taxon>
        <taxon>Pseudomonadati</taxon>
        <taxon>Bacteroidota</taxon>
        <taxon>Flavobacteriia</taxon>
        <taxon>Flavobacteriales</taxon>
        <taxon>Flavobacteriaceae</taxon>
        <taxon>Flavobacterium</taxon>
    </lineage>
</organism>
<proteinExistence type="predicted"/>
<keyword evidence="2" id="KW-1185">Reference proteome</keyword>
<accession>A0ABU1Y913</accession>